<keyword evidence="9" id="KW-1185">Reference proteome</keyword>
<dbReference type="PROSITE" id="PS51257">
    <property type="entry name" value="PROKAR_LIPOPROTEIN"/>
    <property type="match status" value="1"/>
</dbReference>
<evidence type="ECO:0000256" key="3">
    <source>
        <dbReference type="ARBA" id="ARBA00022692"/>
    </source>
</evidence>
<evidence type="ECO:0000256" key="7">
    <source>
        <dbReference type="ARBA" id="ARBA00023136"/>
    </source>
</evidence>
<reference evidence="9" key="1">
    <citation type="journal article" date="2019" name="Nat. Commun.">
        <title>The genome of broomcorn millet.</title>
        <authorList>
            <person name="Zou C."/>
            <person name="Miki D."/>
            <person name="Li D."/>
            <person name="Tang Q."/>
            <person name="Xiao L."/>
            <person name="Rajput S."/>
            <person name="Deng P."/>
            <person name="Jia W."/>
            <person name="Huang R."/>
            <person name="Zhang M."/>
            <person name="Sun Y."/>
            <person name="Hu J."/>
            <person name="Fu X."/>
            <person name="Schnable P.S."/>
            <person name="Li F."/>
            <person name="Zhang H."/>
            <person name="Feng B."/>
            <person name="Zhu X."/>
            <person name="Liu R."/>
            <person name="Schnable J.C."/>
            <person name="Zhu J.-K."/>
            <person name="Zhang H."/>
        </authorList>
    </citation>
    <scope>NUCLEOTIDE SEQUENCE [LARGE SCALE GENOMIC DNA]</scope>
</reference>
<protein>
    <submittedName>
        <fullName evidence="8">Uncharacterized protein</fullName>
    </submittedName>
</protein>
<dbReference type="AlphaFoldDB" id="A0A3L6Q8Q5"/>
<dbReference type="PANTHER" id="PTHR10485:SF24">
    <property type="entry name" value="MITOCHONDRIAL IMPORT INNER MEMBRANE TRANSLOCASE SUBUNIT TIM22"/>
    <property type="match status" value="1"/>
</dbReference>
<evidence type="ECO:0000313" key="8">
    <source>
        <dbReference type="EMBL" id="RLM74560.1"/>
    </source>
</evidence>
<organism evidence="8 9">
    <name type="scientific">Panicum miliaceum</name>
    <name type="common">Proso millet</name>
    <name type="synonym">Broomcorn millet</name>
    <dbReference type="NCBI Taxonomy" id="4540"/>
    <lineage>
        <taxon>Eukaryota</taxon>
        <taxon>Viridiplantae</taxon>
        <taxon>Streptophyta</taxon>
        <taxon>Embryophyta</taxon>
        <taxon>Tracheophyta</taxon>
        <taxon>Spermatophyta</taxon>
        <taxon>Magnoliopsida</taxon>
        <taxon>Liliopsida</taxon>
        <taxon>Poales</taxon>
        <taxon>Poaceae</taxon>
        <taxon>PACMAD clade</taxon>
        <taxon>Panicoideae</taxon>
        <taxon>Panicodae</taxon>
        <taxon>Paniceae</taxon>
        <taxon>Panicinae</taxon>
        <taxon>Panicum</taxon>
        <taxon>Panicum sect. Panicum</taxon>
    </lineage>
</organism>
<dbReference type="EMBL" id="PQIB02000013">
    <property type="protein sequence ID" value="RLM74560.1"/>
    <property type="molecule type" value="Genomic_DNA"/>
</dbReference>
<evidence type="ECO:0000256" key="6">
    <source>
        <dbReference type="ARBA" id="ARBA00023128"/>
    </source>
</evidence>
<keyword evidence="7" id="KW-0472">Membrane</keyword>
<sequence>MGRDQPVYDSYLHPVYGVIASWASCSCGGAAGGAAFHFARGLRASPSGARLASGARAACANAPRVAATFGAVGAAFSAIGAAVSRARGTRRRGLVVLPLRFRRRLGPARHAAGWRPGRRGALLGVAGPLAFYCIDHAGMVWQSRRADADSVLRKGTWSCIFG</sequence>
<evidence type="ECO:0000256" key="4">
    <source>
        <dbReference type="ARBA" id="ARBA00022792"/>
    </source>
</evidence>
<gene>
    <name evidence="8" type="ORF">C2845_PM15G15130</name>
</gene>
<name>A0A3L6Q8Q5_PANMI</name>
<dbReference type="Proteomes" id="UP000275267">
    <property type="component" value="Unassembled WGS sequence"/>
</dbReference>
<dbReference type="GO" id="GO:0005744">
    <property type="term" value="C:TIM23 mitochondrial import inner membrane translocase complex"/>
    <property type="evidence" value="ECO:0007669"/>
    <property type="project" value="TreeGrafter"/>
</dbReference>
<dbReference type="PANTHER" id="PTHR10485">
    <property type="entry name" value="MITOCHONDRIAL IMPORT INNER MEMBRANE TRANSLOCASE SUBUNIT TIM-17"/>
    <property type="match status" value="1"/>
</dbReference>
<comment type="similarity">
    <text evidence="2">Belongs to the Tim17/Tim22/Tim23 family.</text>
</comment>
<evidence type="ECO:0000256" key="1">
    <source>
        <dbReference type="ARBA" id="ARBA00004448"/>
    </source>
</evidence>
<keyword evidence="5" id="KW-1133">Transmembrane helix</keyword>
<comment type="subcellular location">
    <subcellularLocation>
        <location evidence="1">Mitochondrion inner membrane</location>
        <topology evidence="1">Multi-pass membrane protein</topology>
    </subcellularLocation>
</comment>
<evidence type="ECO:0000256" key="5">
    <source>
        <dbReference type="ARBA" id="ARBA00022989"/>
    </source>
</evidence>
<proteinExistence type="inferred from homology"/>
<evidence type="ECO:0000313" key="9">
    <source>
        <dbReference type="Proteomes" id="UP000275267"/>
    </source>
</evidence>
<keyword evidence="4" id="KW-0999">Mitochondrion inner membrane</keyword>
<keyword evidence="3" id="KW-0812">Transmembrane</keyword>
<dbReference type="GO" id="GO:0008320">
    <property type="term" value="F:protein transmembrane transporter activity"/>
    <property type="evidence" value="ECO:0007669"/>
    <property type="project" value="TreeGrafter"/>
</dbReference>
<accession>A0A3L6Q8Q5</accession>
<evidence type="ECO:0000256" key="2">
    <source>
        <dbReference type="ARBA" id="ARBA00008444"/>
    </source>
</evidence>
<dbReference type="STRING" id="4540.A0A3L6Q8Q5"/>
<comment type="caution">
    <text evidence="8">The sequence shown here is derived from an EMBL/GenBank/DDBJ whole genome shotgun (WGS) entry which is preliminary data.</text>
</comment>
<dbReference type="GO" id="GO:0030150">
    <property type="term" value="P:protein import into mitochondrial matrix"/>
    <property type="evidence" value="ECO:0007669"/>
    <property type="project" value="TreeGrafter"/>
</dbReference>
<keyword evidence="6" id="KW-0496">Mitochondrion</keyword>